<protein>
    <recommendedName>
        <fullName evidence="4">Tautomerase</fullName>
        <ecNumber evidence="4">5.3.2.-</ecNumber>
    </recommendedName>
</protein>
<dbReference type="NCBIfam" id="TIGR00013">
    <property type="entry name" value="taut"/>
    <property type="match status" value="1"/>
</dbReference>
<evidence type="ECO:0000256" key="2">
    <source>
        <dbReference type="ARBA" id="ARBA00023235"/>
    </source>
</evidence>
<dbReference type="RefSeq" id="WP_184094678.1">
    <property type="nucleotide sequence ID" value="NZ_JACIJH010000001.1"/>
</dbReference>
<reference evidence="6 7" key="1">
    <citation type="submission" date="2020-08" db="EMBL/GenBank/DDBJ databases">
        <title>Genomic Encyclopedia of Type Strains, Phase IV (KMG-IV): sequencing the most valuable type-strain genomes for metagenomic binning, comparative biology and taxonomic classification.</title>
        <authorList>
            <person name="Goeker M."/>
        </authorList>
    </citation>
    <scope>NUCLEOTIDE SEQUENCE [LARGE SCALE GENOMIC DNA]</scope>
    <source>
        <strain evidence="6 7">DSM 27163</strain>
    </source>
</reference>
<proteinExistence type="inferred from homology"/>
<dbReference type="SUPFAM" id="SSF55331">
    <property type="entry name" value="Tautomerase/MIF"/>
    <property type="match status" value="1"/>
</dbReference>
<name>A0A7W9B2F6_9SPHN</name>
<dbReference type="Gene3D" id="3.30.429.10">
    <property type="entry name" value="Macrophage Migration Inhibitory Factor"/>
    <property type="match status" value="1"/>
</dbReference>
<evidence type="ECO:0000256" key="1">
    <source>
        <dbReference type="ARBA" id="ARBA00006723"/>
    </source>
</evidence>
<comment type="similarity">
    <text evidence="1 4">Belongs to the 4-oxalocrotonate tautomerase family.</text>
</comment>
<evidence type="ECO:0000256" key="3">
    <source>
        <dbReference type="PIRSR" id="PIRSR618191-1"/>
    </source>
</evidence>
<organism evidence="6 7">
    <name type="scientific">Sphingopyxis panaciterrulae</name>
    <dbReference type="NCBI Taxonomy" id="462372"/>
    <lineage>
        <taxon>Bacteria</taxon>
        <taxon>Pseudomonadati</taxon>
        <taxon>Pseudomonadota</taxon>
        <taxon>Alphaproteobacteria</taxon>
        <taxon>Sphingomonadales</taxon>
        <taxon>Sphingomonadaceae</taxon>
        <taxon>Sphingopyxis</taxon>
    </lineage>
</organism>
<comment type="caution">
    <text evidence="6">The sequence shown here is derived from an EMBL/GenBank/DDBJ whole genome shotgun (WGS) entry which is preliminary data.</text>
</comment>
<feature type="domain" description="4-oxalocrotonate tautomerase-like" evidence="5">
    <location>
        <begin position="2"/>
        <end position="60"/>
    </location>
</feature>
<keyword evidence="2 4" id="KW-0413">Isomerase</keyword>
<dbReference type="Proteomes" id="UP000537161">
    <property type="component" value="Unassembled WGS sequence"/>
</dbReference>
<feature type="active site" description="Proton acceptor; via imino nitrogen" evidence="3">
    <location>
        <position position="2"/>
    </location>
</feature>
<dbReference type="EMBL" id="JACIJH010000001">
    <property type="protein sequence ID" value="MBB5705020.1"/>
    <property type="molecule type" value="Genomic_DNA"/>
</dbReference>
<dbReference type="EC" id="5.3.2.-" evidence="4"/>
<dbReference type="InterPro" id="IPR014347">
    <property type="entry name" value="Tautomerase/MIF_sf"/>
</dbReference>
<dbReference type="GO" id="GO:0016853">
    <property type="term" value="F:isomerase activity"/>
    <property type="evidence" value="ECO:0007669"/>
    <property type="project" value="UniProtKB-UniRule"/>
</dbReference>
<gene>
    <name evidence="6" type="ORF">FHR21_000345</name>
</gene>
<evidence type="ECO:0000313" key="7">
    <source>
        <dbReference type="Proteomes" id="UP000537161"/>
    </source>
</evidence>
<dbReference type="PANTHER" id="PTHR35530">
    <property type="entry name" value="TAUTOMERASE-RELATED"/>
    <property type="match status" value="1"/>
</dbReference>
<keyword evidence="7" id="KW-1185">Reference proteome</keyword>
<dbReference type="InterPro" id="IPR004370">
    <property type="entry name" value="4-OT-like_dom"/>
</dbReference>
<dbReference type="Pfam" id="PF01361">
    <property type="entry name" value="Tautomerase"/>
    <property type="match status" value="1"/>
</dbReference>
<evidence type="ECO:0000256" key="4">
    <source>
        <dbReference type="RuleBase" id="RU362032"/>
    </source>
</evidence>
<evidence type="ECO:0000259" key="5">
    <source>
        <dbReference type="Pfam" id="PF01361"/>
    </source>
</evidence>
<evidence type="ECO:0000313" key="6">
    <source>
        <dbReference type="EMBL" id="MBB5705020.1"/>
    </source>
</evidence>
<accession>A0A7W9B2F6</accession>
<dbReference type="InterPro" id="IPR018191">
    <property type="entry name" value="4-OT"/>
</dbReference>
<sequence length="73" mass="7992">MPYVNIRITREDATAEQKRALIAGVTELLQRTLGKNPATTVVTIDEVELDNWGIGGLPVREHRAALAAKDAPR</sequence>
<dbReference type="AlphaFoldDB" id="A0A7W9B2F6"/>
<dbReference type="PANTHER" id="PTHR35530:SF1">
    <property type="entry name" value="2-HYDROXYMUCONATE TAUTOMERASE"/>
    <property type="match status" value="1"/>
</dbReference>